<feature type="domain" description="EGF-like" evidence="18">
    <location>
        <begin position="372"/>
        <end position="413"/>
    </location>
</feature>
<feature type="domain" description="VWFC" evidence="20">
    <location>
        <begin position="1012"/>
        <end position="1070"/>
    </location>
</feature>
<gene>
    <name evidence="21" type="primary">Vwce</name>
    <name evidence="21" type="ORF">AOXY_G21178</name>
</gene>
<proteinExistence type="predicted"/>
<feature type="compositionally biased region" description="Polar residues" evidence="16">
    <location>
        <begin position="1203"/>
        <end position="1230"/>
    </location>
</feature>
<feature type="compositionally biased region" description="Basic and acidic residues" evidence="16">
    <location>
        <begin position="1472"/>
        <end position="1579"/>
    </location>
</feature>
<dbReference type="SMART" id="SM00179">
    <property type="entry name" value="EGF_CA"/>
    <property type="match status" value="8"/>
</dbReference>
<reference evidence="21" key="1">
    <citation type="submission" date="2022-02" db="EMBL/GenBank/DDBJ databases">
        <title>Atlantic sturgeon de novo genome assembly.</title>
        <authorList>
            <person name="Stock M."/>
            <person name="Klopp C."/>
            <person name="Guiguen Y."/>
            <person name="Cabau C."/>
            <person name="Parinello H."/>
            <person name="Santidrian Yebra-Pimentel E."/>
            <person name="Kuhl H."/>
            <person name="Dirks R.P."/>
            <person name="Guessner J."/>
            <person name="Wuertz S."/>
            <person name="Du K."/>
            <person name="Schartl M."/>
        </authorList>
    </citation>
    <scope>NUCLEOTIDE SEQUENCE</scope>
    <source>
        <strain evidence="21">STURGEONOMICS-FGT-2020</strain>
        <tissue evidence="21">Whole blood</tissue>
    </source>
</reference>
<dbReference type="GO" id="GO:0006897">
    <property type="term" value="P:endocytosis"/>
    <property type="evidence" value="ECO:0007669"/>
    <property type="project" value="UniProtKB-KW"/>
</dbReference>
<protein>
    <submittedName>
        <fullName evidence="21">von Willebrand factor C and EGF domain-containing protein-like</fullName>
    </submittedName>
</protein>
<dbReference type="Proteomes" id="UP001230051">
    <property type="component" value="Unassembled WGS sequence"/>
</dbReference>
<feature type="domain" description="EGF-like" evidence="18">
    <location>
        <begin position="414"/>
        <end position="454"/>
    </location>
</feature>
<dbReference type="SMART" id="SM00214">
    <property type="entry name" value="VWC"/>
    <property type="match status" value="7"/>
</dbReference>
<evidence type="ECO:0000256" key="9">
    <source>
        <dbReference type="ARBA" id="ARBA00022989"/>
    </source>
</evidence>
<feature type="domain" description="VWFC" evidence="20">
    <location>
        <begin position="1128"/>
        <end position="1190"/>
    </location>
</feature>
<feature type="domain" description="VWFC" evidence="20">
    <location>
        <begin position="826"/>
        <end position="883"/>
    </location>
</feature>
<dbReference type="SMART" id="SM00181">
    <property type="entry name" value="EGF"/>
    <property type="match status" value="11"/>
</dbReference>
<dbReference type="GO" id="GO:0005576">
    <property type="term" value="C:extracellular region"/>
    <property type="evidence" value="ECO:0007669"/>
    <property type="project" value="UniProtKB-SubCell"/>
</dbReference>
<feature type="compositionally biased region" description="Basic and acidic residues" evidence="16">
    <location>
        <begin position="1310"/>
        <end position="1395"/>
    </location>
</feature>
<evidence type="ECO:0000256" key="10">
    <source>
        <dbReference type="ARBA" id="ARBA00023136"/>
    </source>
</evidence>
<dbReference type="InterPro" id="IPR009030">
    <property type="entry name" value="Growth_fac_rcpt_cys_sf"/>
</dbReference>
<dbReference type="Pfam" id="PF23334">
    <property type="entry name" value="VWC2L_2nd"/>
    <property type="match status" value="2"/>
</dbReference>
<evidence type="ECO:0000256" key="2">
    <source>
        <dbReference type="ARBA" id="ARBA00004613"/>
    </source>
</evidence>
<name>A0AAD8CZV2_ACIOX</name>
<dbReference type="Pfam" id="PF07645">
    <property type="entry name" value="EGF_CA"/>
    <property type="match status" value="2"/>
</dbReference>
<dbReference type="InterPro" id="IPR018097">
    <property type="entry name" value="EGF_Ca-bd_CS"/>
</dbReference>
<evidence type="ECO:0000256" key="17">
    <source>
        <dbReference type="SAM" id="SignalP"/>
    </source>
</evidence>
<keyword evidence="13" id="KW-0325">Glycoprotein</keyword>
<dbReference type="PROSITE" id="PS50050">
    <property type="entry name" value="TNFR_NGFR_2"/>
    <property type="match status" value="1"/>
</dbReference>
<feature type="domain" description="EGF-like" evidence="18">
    <location>
        <begin position="289"/>
        <end position="329"/>
    </location>
</feature>
<feature type="domain" description="VWFC" evidence="20">
    <location>
        <begin position="1070"/>
        <end position="1128"/>
    </location>
</feature>
<evidence type="ECO:0000256" key="8">
    <source>
        <dbReference type="ARBA" id="ARBA00022737"/>
    </source>
</evidence>
<dbReference type="FunFam" id="2.10.25.10:FF:000009">
    <property type="entry name" value="Low-density lipoprotein receptor isoform 1"/>
    <property type="match status" value="1"/>
</dbReference>
<evidence type="ECO:0000259" key="18">
    <source>
        <dbReference type="PROSITE" id="PS50026"/>
    </source>
</evidence>
<feature type="region of interest" description="Disordered" evidence="16">
    <location>
        <begin position="674"/>
        <end position="698"/>
    </location>
</feature>
<dbReference type="PROSITE" id="PS00010">
    <property type="entry name" value="ASX_HYDROXYL"/>
    <property type="match status" value="5"/>
</dbReference>
<evidence type="ECO:0000259" key="20">
    <source>
        <dbReference type="PROSITE" id="PS50184"/>
    </source>
</evidence>
<evidence type="ECO:0000256" key="6">
    <source>
        <dbReference type="ARBA" id="ARBA00022692"/>
    </source>
</evidence>
<dbReference type="Gene3D" id="6.20.200.20">
    <property type="match status" value="6"/>
</dbReference>
<dbReference type="GO" id="GO:0016020">
    <property type="term" value="C:membrane"/>
    <property type="evidence" value="ECO:0007669"/>
    <property type="project" value="UniProtKB-SubCell"/>
</dbReference>
<keyword evidence="3" id="KW-0964">Secreted</keyword>
<keyword evidence="8" id="KW-0677">Repeat</keyword>
<feature type="region of interest" description="Disordered" evidence="16">
    <location>
        <begin position="741"/>
        <end position="763"/>
    </location>
</feature>
<dbReference type="FunFam" id="2.10.25.10:FF:000240">
    <property type="entry name" value="Vitamin K-dependent protein S"/>
    <property type="match status" value="3"/>
</dbReference>
<dbReference type="CDD" id="cd00054">
    <property type="entry name" value="EGF_CA"/>
    <property type="match status" value="3"/>
</dbReference>
<evidence type="ECO:0000256" key="1">
    <source>
        <dbReference type="ARBA" id="ARBA00004479"/>
    </source>
</evidence>
<dbReference type="PROSITE" id="PS01186">
    <property type="entry name" value="EGF_2"/>
    <property type="match status" value="6"/>
</dbReference>
<evidence type="ECO:0000256" key="16">
    <source>
        <dbReference type="SAM" id="MobiDB-lite"/>
    </source>
</evidence>
<dbReference type="EMBL" id="JAGXEW010000021">
    <property type="protein sequence ID" value="KAK1159761.1"/>
    <property type="molecule type" value="Genomic_DNA"/>
</dbReference>
<dbReference type="Gene3D" id="2.10.70.10">
    <property type="entry name" value="Complement Module, domain 1"/>
    <property type="match status" value="1"/>
</dbReference>
<comment type="caution">
    <text evidence="21">The sequence shown here is derived from an EMBL/GenBank/DDBJ whole genome shotgun (WGS) entry which is preliminary data.</text>
</comment>
<dbReference type="InterPro" id="IPR000742">
    <property type="entry name" value="EGF"/>
</dbReference>
<dbReference type="SUPFAM" id="SSF57603">
    <property type="entry name" value="FnI-like domain"/>
    <property type="match status" value="7"/>
</dbReference>
<feature type="domain" description="VWFC" evidence="20">
    <location>
        <begin position="884"/>
        <end position="945"/>
    </location>
</feature>
<evidence type="ECO:0000256" key="13">
    <source>
        <dbReference type="ARBA" id="ARBA00023180"/>
    </source>
</evidence>
<evidence type="ECO:0000256" key="4">
    <source>
        <dbReference type="ARBA" id="ARBA00022536"/>
    </source>
</evidence>
<evidence type="ECO:0000259" key="19">
    <source>
        <dbReference type="PROSITE" id="PS50050"/>
    </source>
</evidence>
<dbReference type="GO" id="GO:0005509">
    <property type="term" value="F:calcium ion binding"/>
    <property type="evidence" value="ECO:0007669"/>
    <property type="project" value="InterPro"/>
</dbReference>
<evidence type="ECO:0000313" key="21">
    <source>
        <dbReference type="EMBL" id="KAK1159761.1"/>
    </source>
</evidence>
<evidence type="ECO:0000256" key="7">
    <source>
        <dbReference type="ARBA" id="ARBA00022729"/>
    </source>
</evidence>
<feature type="compositionally biased region" description="Polar residues" evidence="16">
    <location>
        <begin position="1459"/>
        <end position="1471"/>
    </location>
</feature>
<dbReference type="SUPFAM" id="SSF57184">
    <property type="entry name" value="Growth factor receptor domain"/>
    <property type="match status" value="2"/>
</dbReference>
<evidence type="ECO:0000256" key="3">
    <source>
        <dbReference type="ARBA" id="ARBA00022525"/>
    </source>
</evidence>
<feature type="repeat" description="TNFR-Cys" evidence="15">
    <location>
        <begin position="521"/>
        <end position="570"/>
    </location>
</feature>
<feature type="domain" description="EGF-like" evidence="18">
    <location>
        <begin position="495"/>
        <end position="536"/>
    </location>
</feature>
<dbReference type="InterPro" id="IPR052080">
    <property type="entry name" value="vWF_C/EGF_Fibrillin"/>
</dbReference>
<feature type="signal peptide" evidence="17">
    <location>
        <begin position="1"/>
        <end position="18"/>
    </location>
</feature>
<dbReference type="PROSITE" id="PS50026">
    <property type="entry name" value="EGF_3"/>
    <property type="match status" value="5"/>
</dbReference>
<dbReference type="InterPro" id="IPR001007">
    <property type="entry name" value="VWF_dom"/>
</dbReference>
<feature type="compositionally biased region" description="Polar residues" evidence="16">
    <location>
        <begin position="1772"/>
        <end position="1784"/>
    </location>
</feature>
<feature type="chain" id="PRO_5041983365" evidence="17">
    <location>
        <begin position="19"/>
        <end position="1784"/>
    </location>
</feature>
<dbReference type="Pfam" id="PF00093">
    <property type="entry name" value="VWC"/>
    <property type="match status" value="4"/>
</dbReference>
<feature type="compositionally biased region" description="Basic and acidic residues" evidence="16">
    <location>
        <begin position="1275"/>
        <end position="1302"/>
    </location>
</feature>
<feature type="domain" description="VWFC" evidence="20">
    <location>
        <begin position="951"/>
        <end position="1011"/>
    </location>
</feature>
<dbReference type="SMART" id="SM00215">
    <property type="entry name" value="VWC_out"/>
    <property type="match status" value="3"/>
</dbReference>
<feature type="region of interest" description="Disordered" evidence="16">
    <location>
        <begin position="616"/>
        <end position="656"/>
    </location>
</feature>
<feature type="region of interest" description="Disordered" evidence="16">
    <location>
        <begin position="1449"/>
        <end position="1784"/>
    </location>
</feature>
<dbReference type="InterPro" id="IPR049883">
    <property type="entry name" value="NOTCH1_EGF-like"/>
</dbReference>
<sequence>MNAMKLLCFYVLLLEADGRVYPGGRKRGHQHYNPPTARPPGPHVCSAGFGTGCCPGWVPSSASGLCLTPVCSFGCGDGFCIAPNVCSCRGGKQGVTCPDEGWLGHLLAEDIFNRADMEGSPASCLTARCEHSCTLIGGFPACSCSLGYSLARDGRSCHDTDECSRFGGGALCQQLCKNTLGTFRCHCYHGYQLSANGRSCVSVPLSAGPPGCGEYGCDMSCNSGGCEQVSRVCPVGFTMIETSNGVTCRDINECSGAACRGQCVNAEGGFVCECRAGMQLSPDRHSCVDIDECSGNRSPCQQRCQNTVGSYKCSCRAGFYLHSNGRSCVDWDECQAPSPALCQQRCVNTPGSYSCTCRHGYRLSSDGRTCADVNECETPGLALCQHSCRNSPGSFHCQCPPGHRLHPNGINCTDINECHLHPPRCQHLCQNVMGSYHCTCPEGYQLLADGKRCEDRNECTDGSHGCGHGCDNTAGSYQCTCEQGFRLREQGVCEDENECALPNTNHCAHNCINTAGSYHCSCRHGYRLHSDSRSCVVDLHSCQSCQRPCPPGFVLLPNGVDCTVSVDATCEPACAGGAAECVSGQCMCPPGLTGADCHTALPDPAMVPAPIMKTIQQSPRKSKLFAPPTSETTTQAPPNTQAVASALPPSSPSTPIHACVPPPAASSISIATSLIPNNTPQVPPTPETTPPVSLPTTEPSALDTLPVAPPTPALEQSAVTPPTAFPVPIAEPQTLFRSLVPPTGLPSPRPVHSSHAEPPPSAVPQLTPALCSHEGALHPEGSSWLEPHCRNCTCLPEGAVLCHHVTCSASCSHPASAPEQCCPSCTSCLYKGLVLEDEQTFSPEEDSCTLCLCLAGNITCLTPDCPPVTCEQPVQSECCPLCPAECVYQGNVYLEGAEFSRPGDDCTTCVCKNGEVECSYTPCPVLDCPRGDWRLEPGECCFSCHQATVERGCSVDDNGVEFPVGQIWSPGDPCETCMCQSGGRVVCRRTECLESCPHPILIPGQCCPDCSVGCSYSGVVYENNESFPSRSDPCLHCICLSGSVACSPAQCKPSCTYPFHQEGACCPVCQDCNYEGRKVLNGLSFTLESSPCTQCTCQFGEVSCEEIHCNTTCSHPYPLPGECCPTCQACLYAGQAVEDGGYRTSESDPCIVCLCAEGNVECEWKGGSCPDLPCSEPLLHQPGLCCPLCPGGQTAAPDPESTADLQDSKTTPTTTCSSQASRGTTASPAASESDHEGASVPGRREAGRGEAERGEAGRGEAGRGPTWRVQAGRGEAGRGHTGRGEAGRGEGGRERQAGDRQGGRGSRGQTGRERQGGESGRGESGRGKAGRERQGGRGRGERQAGDRQGGRGRQGTDREGRGRQGTDREGRGRQGTDREGRGREERGRQGRDNHTHTCPAWPLSTAEDQGHGQSSHSDQCHSTGVFITYWKPQSPDHFRPSDHFTTMGYPRVHYHRPRNSSTFLPGNSHSSDTGHSHTQDCNHSHSSDTDHSHTQDCNHSHSSDTGHSHTQDCNHSHSSDTGHAHTQDCNHSHSSDTGHAHTQDCNHSHSSDTGHSHTQDWNHSHSSDTGHSHTQDYNHSHSSGTGHAHTQDWNHSHSSDTGHSHTQDWNHSHSSDTGHSHTQDCNHSHSSDTGHSHTQDCNHSHSSDTGHSHTQDCNHSHSSDTGHSHTQDWNHSHSSDTGHAHTQDCNHSHSSDTGHSHTQDCNHSHSSDTGHSHTQDCNHSHSSDTGHSHTQDCNHSHSSDTGHSHTQDCNHSHSSDTGHAHTQDCNHSHSSNTGHANRWR</sequence>
<comment type="caution">
    <text evidence="14">Lacks conserved residue(s) required for the propagation of feature annotation.</text>
</comment>
<keyword evidence="9" id="KW-1133">Transmembrane helix</keyword>
<dbReference type="InterPro" id="IPR000152">
    <property type="entry name" value="EGF-type_Asp/Asn_hydroxyl_site"/>
</dbReference>
<dbReference type="InterPro" id="IPR001881">
    <property type="entry name" value="EGF-like_Ca-bd_dom"/>
</dbReference>
<feature type="compositionally biased region" description="Basic and acidic residues" evidence="16">
    <location>
        <begin position="1232"/>
        <end position="1261"/>
    </location>
</feature>
<dbReference type="Gene3D" id="2.10.25.10">
    <property type="entry name" value="Laminin"/>
    <property type="match status" value="10"/>
</dbReference>
<dbReference type="InterPro" id="IPR001368">
    <property type="entry name" value="TNFR/NGFR_Cys_rich_reg"/>
</dbReference>
<keyword evidence="11" id="KW-1015">Disulfide bond</keyword>
<evidence type="ECO:0000256" key="11">
    <source>
        <dbReference type="ARBA" id="ARBA00023157"/>
    </source>
</evidence>
<keyword evidence="4 14" id="KW-0245">EGF-like domain</keyword>
<evidence type="ECO:0000256" key="14">
    <source>
        <dbReference type="PROSITE-ProRule" id="PRU00076"/>
    </source>
</evidence>
<dbReference type="Pfam" id="PF12662">
    <property type="entry name" value="cEGF"/>
    <property type="match status" value="5"/>
</dbReference>
<feature type="compositionally biased region" description="Polar residues" evidence="16">
    <location>
        <begin position="629"/>
        <end position="641"/>
    </location>
</feature>
<dbReference type="FunFam" id="2.10.25.10:FF:000010">
    <property type="entry name" value="Pro-epidermal growth factor"/>
    <property type="match status" value="2"/>
</dbReference>
<feature type="compositionally biased region" description="Pro residues" evidence="16">
    <location>
        <begin position="681"/>
        <end position="693"/>
    </location>
</feature>
<evidence type="ECO:0000256" key="5">
    <source>
        <dbReference type="ARBA" id="ARBA00022583"/>
    </source>
</evidence>
<dbReference type="PROSITE" id="PS01208">
    <property type="entry name" value="VWFC_1"/>
    <property type="match status" value="2"/>
</dbReference>
<evidence type="ECO:0000256" key="12">
    <source>
        <dbReference type="ARBA" id="ARBA00023170"/>
    </source>
</evidence>
<keyword evidence="22" id="KW-1185">Reference proteome</keyword>
<dbReference type="PANTHER" id="PTHR47333">
    <property type="entry name" value="VON WILLEBRAND FACTOR C AND EGF DOMAIN-CONTAINING PROTEIN"/>
    <property type="match status" value="1"/>
</dbReference>
<evidence type="ECO:0000256" key="15">
    <source>
        <dbReference type="PROSITE-ProRule" id="PRU00206"/>
    </source>
</evidence>
<comment type="subcellular location">
    <subcellularLocation>
        <location evidence="1">Membrane</location>
        <topology evidence="1">Single-pass type I membrane protein</topology>
    </subcellularLocation>
    <subcellularLocation>
        <location evidence="2">Secreted</location>
    </subcellularLocation>
</comment>
<dbReference type="PANTHER" id="PTHR47333:SF4">
    <property type="entry name" value="EGF-LIKE DOMAIN-CONTAINING PROTEIN"/>
    <property type="match status" value="1"/>
</dbReference>
<keyword evidence="7 17" id="KW-0732">Signal</keyword>
<dbReference type="SUPFAM" id="SSF57196">
    <property type="entry name" value="EGF/Laminin"/>
    <property type="match status" value="4"/>
</dbReference>
<dbReference type="InterPro" id="IPR026823">
    <property type="entry name" value="cEGF"/>
</dbReference>
<evidence type="ECO:0000313" key="22">
    <source>
        <dbReference type="Proteomes" id="UP001230051"/>
    </source>
</evidence>
<dbReference type="PROSITE" id="PS50184">
    <property type="entry name" value="VWFC_2"/>
    <property type="match status" value="7"/>
</dbReference>
<keyword evidence="6" id="KW-0812">Transmembrane</keyword>
<feature type="domain" description="EGF-like" evidence="18">
    <location>
        <begin position="330"/>
        <end position="371"/>
    </location>
</feature>
<keyword evidence="5" id="KW-0254">Endocytosis</keyword>
<feature type="compositionally biased region" description="Basic and acidic residues" evidence="16">
    <location>
        <begin position="1589"/>
        <end position="1771"/>
    </location>
</feature>
<organism evidence="21 22">
    <name type="scientific">Acipenser oxyrinchus oxyrinchus</name>
    <dbReference type="NCBI Taxonomy" id="40147"/>
    <lineage>
        <taxon>Eukaryota</taxon>
        <taxon>Metazoa</taxon>
        <taxon>Chordata</taxon>
        <taxon>Craniata</taxon>
        <taxon>Vertebrata</taxon>
        <taxon>Euteleostomi</taxon>
        <taxon>Actinopterygii</taxon>
        <taxon>Chondrostei</taxon>
        <taxon>Acipenseriformes</taxon>
        <taxon>Acipenseridae</taxon>
        <taxon>Acipenser</taxon>
    </lineage>
</organism>
<feature type="region of interest" description="Disordered" evidence="16">
    <location>
        <begin position="1197"/>
        <end position="1419"/>
    </location>
</feature>
<feature type="domain" description="TNFR-Cys" evidence="19">
    <location>
        <begin position="521"/>
        <end position="570"/>
    </location>
</feature>
<accession>A0AAD8CZV2</accession>
<keyword evidence="12" id="KW-0675">Receptor</keyword>
<feature type="domain" description="VWFC" evidence="20">
    <location>
        <begin position="769"/>
        <end position="826"/>
    </location>
</feature>
<keyword evidence="10" id="KW-0472">Membrane</keyword>
<dbReference type="PROSITE" id="PS01187">
    <property type="entry name" value="EGF_CA"/>
    <property type="match status" value="4"/>
</dbReference>